<sequence length="85" mass="9854">MQAEYATDIIFKKQSDLKLLYEPLIRCAIHSVKPDNIASFLGRKLHWNYQGEMGNNFNTRILGTRIKHHMGAVSIKMYDKFGLLL</sequence>
<evidence type="ECO:0000313" key="1">
    <source>
        <dbReference type="EMBL" id="GFP35854.1"/>
    </source>
</evidence>
<proteinExistence type="predicted"/>
<organism evidence="1 2">
    <name type="scientific">Candidatus Hakubella thermalkaliphila</name>
    <dbReference type="NCBI Taxonomy" id="2754717"/>
    <lineage>
        <taxon>Bacteria</taxon>
        <taxon>Bacillati</taxon>
        <taxon>Actinomycetota</taxon>
        <taxon>Actinomycetota incertae sedis</taxon>
        <taxon>Candidatus Hakubellales</taxon>
        <taxon>Candidatus Hakubellaceae</taxon>
        <taxon>Candidatus Hakubella</taxon>
    </lineage>
</organism>
<name>A0A6V8PVG9_9ACTN</name>
<dbReference type="EMBL" id="BLSB01000250">
    <property type="protein sequence ID" value="GFP35854.1"/>
    <property type="molecule type" value="Genomic_DNA"/>
</dbReference>
<feature type="non-terminal residue" evidence="1">
    <location>
        <position position="85"/>
    </location>
</feature>
<gene>
    <name evidence="1" type="ORF">HKBW3S43_01641</name>
</gene>
<dbReference type="Proteomes" id="UP000576480">
    <property type="component" value="Unassembled WGS sequence"/>
</dbReference>
<protein>
    <submittedName>
        <fullName evidence="1">Uncharacterized protein</fullName>
    </submittedName>
</protein>
<evidence type="ECO:0000313" key="2">
    <source>
        <dbReference type="Proteomes" id="UP000576480"/>
    </source>
</evidence>
<accession>A0A6V8PVG9</accession>
<dbReference type="AlphaFoldDB" id="A0A6V8PVG9"/>
<comment type="caution">
    <text evidence="1">The sequence shown here is derived from an EMBL/GenBank/DDBJ whole genome shotgun (WGS) entry which is preliminary data.</text>
</comment>
<reference evidence="1 2" key="1">
    <citation type="journal article" date="2020" name="Front. Microbiol.">
        <title>Single-cell genomics of novel Actinobacteria with the Wood-Ljungdahl pathway discovered in a serpentinizing system.</title>
        <authorList>
            <person name="Merino N."/>
            <person name="Kawai M."/>
            <person name="Boyd E.S."/>
            <person name="Colman D.R."/>
            <person name="McGlynn S.E."/>
            <person name="Nealson K.H."/>
            <person name="Kurokawa K."/>
            <person name="Hongoh Y."/>
        </authorList>
    </citation>
    <scope>NUCLEOTIDE SEQUENCE [LARGE SCALE GENOMIC DNA]</scope>
    <source>
        <strain evidence="1 2">S43</strain>
    </source>
</reference>